<accession>A0A3B9H3Z5</accession>
<dbReference type="GO" id="GO:0016788">
    <property type="term" value="F:hydrolase activity, acting on ester bonds"/>
    <property type="evidence" value="ECO:0007669"/>
    <property type="project" value="InterPro"/>
</dbReference>
<dbReference type="CDD" id="cd10981">
    <property type="entry name" value="ZnPC_S1P1"/>
    <property type="match status" value="1"/>
</dbReference>
<dbReference type="InterPro" id="IPR025567">
    <property type="entry name" value="DUF4332"/>
</dbReference>
<proteinExistence type="predicted"/>
<dbReference type="Pfam" id="PF14229">
    <property type="entry name" value="DUF4332"/>
    <property type="match status" value="1"/>
</dbReference>
<feature type="domain" description="Phospholipase C/D" evidence="2">
    <location>
        <begin position="16"/>
        <end position="137"/>
    </location>
</feature>
<reference evidence="4 5" key="1">
    <citation type="journal article" date="2018" name="Nat. Biotechnol.">
        <title>A standardized bacterial taxonomy based on genome phylogeny substantially revises the tree of life.</title>
        <authorList>
            <person name="Parks D.H."/>
            <person name="Chuvochina M."/>
            <person name="Waite D.W."/>
            <person name="Rinke C."/>
            <person name="Skarshewski A."/>
            <person name="Chaumeil P.A."/>
            <person name="Hugenholtz P."/>
        </authorList>
    </citation>
    <scope>NUCLEOTIDE SEQUENCE [LARGE SCALE GENOMIC DNA]</scope>
    <source>
        <strain evidence="4">UBA8733</strain>
    </source>
</reference>
<dbReference type="Gene3D" id="1.10.575.10">
    <property type="entry name" value="P1 Nuclease"/>
    <property type="match status" value="1"/>
</dbReference>
<organism evidence="4 5">
    <name type="scientific">Hyphomonas adhaerens</name>
    <dbReference type="NCBI Taxonomy" id="81029"/>
    <lineage>
        <taxon>Bacteria</taxon>
        <taxon>Pseudomonadati</taxon>
        <taxon>Pseudomonadota</taxon>
        <taxon>Alphaproteobacteria</taxon>
        <taxon>Hyphomonadales</taxon>
        <taxon>Hyphomonadaceae</taxon>
        <taxon>Hyphomonas</taxon>
    </lineage>
</organism>
<dbReference type="InterPro" id="IPR029002">
    <property type="entry name" value="PLPC/GPLD1"/>
</dbReference>
<evidence type="ECO:0008006" key="6">
    <source>
        <dbReference type="Google" id="ProtNLM"/>
    </source>
</evidence>
<dbReference type="AlphaFoldDB" id="A0A3B9H3Z5"/>
<evidence type="ECO:0000259" key="2">
    <source>
        <dbReference type="Pfam" id="PF00882"/>
    </source>
</evidence>
<feature type="domain" description="DUF4332" evidence="3">
    <location>
        <begin position="493"/>
        <end position="616"/>
    </location>
</feature>
<feature type="region of interest" description="Disordered" evidence="1">
    <location>
        <begin position="385"/>
        <end position="496"/>
    </location>
</feature>
<evidence type="ECO:0000259" key="3">
    <source>
        <dbReference type="Pfam" id="PF14229"/>
    </source>
</evidence>
<dbReference type="SUPFAM" id="SSF48537">
    <property type="entry name" value="Phospholipase C/P1 nuclease"/>
    <property type="match status" value="1"/>
</dbReference>
<dbReference type="RefSeq" id="WP_272993384.1">
    <property type="nucleotide sequence ID" value="NZ_CAJWRG010000156.1"/>
</dbReference>
<feature type="compositionally biased region" description="Acidic residues" evidence="1">
    <location>
        <begin position="389"/>
        <end position="472"/>
    </location>
</feature>
<sequence length="618" mass="68811">MSLLERVVRAHRCRSTHHYIALDALSLIGGEQGEAWKAIFLVHHEHLLEGAKAPDAKFKDFMNHVCHVNEGQWGGAPGKAMAWYARSVELLRAKKWSKAAYALGVLSHYYADPIQPFHTAQTEEEGVIHRAVEWSIAKSRDVIDERIEANGYPDIHVPSGPGFVADMVVEGAALSNTYYNTFIDHYDLERGVAHPPSGLDDTMREGIANLVAYATAGFAALVTQAVEEAAVAPPKAHLTLQGYIETLDIPLRWITAKLADVNDRAQVERMYKEFRKTGKVIKTLPDDDKAIRMMHAAQVLRVPLKELNKQEIGPIGSAHVPPEGQRPVVTAEPETEAVEDEIILDAADEIEPVSVEAESVEAEDDVLLEDELILDETELAAIEEAGLGLEDDGEEDAELRAADDEDEDEDVYESEADEDEDEYDDEDEDFDEDEDDEDFDDEDDEEDEDDEDENESADEPDEVVASEEDEAPAEAPHVRASGLTRESPVVDAPSIGPKTAARLEDVGIYTIGELLDCDIEETAFMLDVHYIDSETLRDWQDQTKLMMEVPGLRVHDVQIMVGAGIRTSKELAEAPARTLFLLATEFLNSPEGERVRRGDDLFMEEEVEEWIERARDAA</sequence>
<name>A0A3B9H3Z5_9PROT</name>
<dbReference type="EMBL" id="DMAN01000451">
    <property type="protein sequence ID" value="HAE29409.1"/>
    <property type="molecule type" value="Genomic_DNA"/>
</dbReference>
<dbReference type="Gene3D" id="1.10.150.20">
    <property type="entry name" value="5' to 3' exonuclease, C-terminal subdomain"/>
    <property type="match status" value="1"/>
</dbReference>
<comment type="caution">
    <text evidence="4">The sequence shown here is derived from an EMBL/GenBank/DDBJ whole genome shotgun (WGS) entry which is preliminary data.</text>
</comment>
<protein>
    <recommendedName>
        <fullName evidence="6">DUF4332 domain-containing protein</fullName>
    </recommendedName>
</protein>
<evidence type="ECO:0000313" key="4">
    <source>
        <dbReference type="EMBL" id="HAE29409.1"/>
    </source>
</evidence>
<evidence type="ECO:0000256" key="1">
    <source>
        <dbReference type="SAM" id="MobiDB-lite"/>
    </source>
</evidence>
<dbReference type="Proteomes" id="UP000259610">
    <property type="component" value="Unassembled WGS sequence"/>
</dbReference>
<dbReference type="InterPro" id="IPR008947">
    <property type="entry name" value="PLipase_C/P1_nuclease_dom_sf"/>
</dbReference>
<dbReference type="Pfam" id="PF00882">
    <property type="entry name" value="Zn_dep_PLPC"/>
    <property type="match status" value="1"/>
</dbReference>
<gene>
    <name evidence="4" type="ORF">DCG58_19800</name>
</gene>
<evidence type="ECO:0000313" key="5">
    <source>
        <dbReference type="Proteomes" id="UP000259610"/>
    </source>
</evidence>